<evidence type="ECO:0000256" key="1">
    <source>
        <dbReference type="ARBA" id="ARBA00023015"/>
    </source>
</evidence>
<sequence>MLSVSDLDHSSGEVVNVHGSGNLALSAADYDRVFAILDYCSAARTLDQLKNLLMVALHDHYRCPNTTFLVGPTFTSAFADPNPVTTGRITPILDEYQARWYLDDVFATAQSRATLMSSPAITHTQLFDVPSESATYLSDFLYRKRLHSAAVMHLQLAHGVHGLVGIFDSEGKDLSATDVAGLGIVGRQLSLLCQTLPGQSSPSWQEKLTRRQRDLAELLADGHTNDEIAVILSLSPDTVKKYVSRILAVLHVRNRAEFVKLVYQHKLADQQA</sequence>
<dbReference type="InterPro" id="IPR000792">
    <property type="entry name" value="Tscrpt_reg_LuxR_C"/>
</dbReference>
<dbReference type="InterPro" id="IPR039420">
    <property type="entry name" value="WalR-like"/>
</dbReference>
<dbReference type="SUPFAM" id="SSF46894">
    <property type="entry name" value="C-terminal effector domain of the bipartite response regulators"/>
    <property type="match status" value="1"/>
</dbReference>
<dbReference type="PRINTS" id="PR00038">
    <property type="entry name" value="HTHLUXR"/>
</dbReference>
<evidence type="ECO:0000313" key="5">
    <source>
        <dbReference type="EMBL" id="MDV6266014.1"/>
    </source>
</evidence>
<evidence type="ECO:0000259" key="4">
    <source>
        <dbReference type="PROSITE" id="PS50043"/>
    </source>
</evidence>
<dbReference type="PANTHER" id="PTHR43214">
    <property type="entry name" value="TWO-COMPONENT RESPONSE REGULATOR"/>
    <property type="match status" value="1"/>
</dbReference>
<protein>
    <submittedName>
        <fullName evidence="5">Helix-turn-helix transcriptional regulator</fullName>
    </submittedName>
</protein>
<dbReference type="PANTHER" id="PTHR43214:SF24">
    <property type="entry name" value="TRANSCRIPTIONAL REGULATORY PROTEIN NARL-RELATED"/>
    <property type="match status" value="1"/>
</dbReference>
<keyword evidence="3" id="KW-0804">Transcription</keyword>
<evidence type="ECO:0000313" key="6">
    <source>
        <dbReference type="Proteomes" id="UP001185927"/>
    </source>
</evidence>
<name>A0ABU4BPB9_RHOGO</name>
<dbReference type="EMBL" id="JAWLKB010000002">
    <property type="protein sequence ID" value="MDV6266014.1"/>
    <property type="molecule type" value="Genomic_DNA"/>
</dbReference>
<dbReference type="PROSITE" id="PS50043">
    <property type="entry name" value="HTH_LUXR_2"/>
    <property type="match status" value="1"/>
</dbReference>
<organism evidence="5 6">
    <name type="scientific">Rhodococcus globerulus</name>
    <dbReference type="NCBI Taxonomy" id="33008"/>
    <lineage>
        <taxon>Bacteria</taxon>
        <taxon>Bacillati</taxon>
        <taxon>Actinomycetota</taxon>
        <taxon>Actinomycetes</taxon>
        <taxon>Mycobacteriales</taxon>
        <taxon>Nocardiaceae</taxon>
        <taxon>Rhodococcus</taxon>
    </lineage>
</organism>
<dbReference type="InterPro" id="IPR016032">
    <property type="entry name" value="Sig_transdc_resp-reg_C-effctor"/>
</dbReference>
<gene>
    <name evidence="5" type="ORF">R3Q16_05320</name>
</gene>
<keyword evidence="2" id="KW-0238">DNA-binding</keyword>
<proteinExistence type="predicted"/>
<comment type="caution">
    <text evidence="5">The sequence shown here is derived from an EMBL/GenBank/DDBJ whole genome shotgun (WGS) entry which is preliminary data.</text>
</comment>
<accession>A0ABU4BPB9</accession>
<feature type="domain" description="HTH luxR-type" evidence="4">
    <location>
        <begin position="201"/>
        <end position="266"/>
    </location>
</feature>
<evidence type="ECO:0000256" key="2">
    <source>
        <dbReference type="ARBA" id="ARBA00023125"/>
    </source>
</evidence>
<dbReference type="SMART" id="SM00421">
    <property type="entry name" value="HTH_LUXR"/>
    <property type="match status" value="1"/>
</dbReference>
<evidence type="ECO:0000256" key="3">
    <source>
        <dbReference type="ARBA" id="ARBA00023163"/>
    </source>
</evidence>
<keyword evidence="1" id="KW-0805">Transcription regulation</keyword>
<dbReference type="RefSeq" id="WP_317540760.1">
    <property type="nucleotide sequence ID" value="NZ_JAWLKB010000002.1"/>
</dbReference>
<dbReference type="Proteomes" id="UP001185927">
    <property type="component" value="Unassembled WGS sequence"/>
</dbReference>
<dbReference type="CDD" id="cd06170">
    <property type="entry name" value="LuxR_C_like"/>
    <property type="match status" value="1"/>
</dbReference>
<reference evidence="5 6" key="1">
    <citation type="submission" date="2023-10" db="EMBL/GenBank/DDBJ databases">
        <title>Development of a sustainable strategy for remediation of hydrocarbon-contaminated territories based on the waste exchange concept.</title>
        <authorList>
            <person name="Krivoruchko A."/>
        </authorList>
    </citation>
    <scope>NUCLEOTIDE SEQUENCE [LARGE SCALE GENOMIC DNA]</scope>
    <source>
        <strain evidence="5 6">IEGM 1203</strain>
    </source>
</reference>
<keyword evidence="6" id="KW-1185">Reference proteome</keyword>
<dbReference type="Gene3D" id="1.10.10.10">
    <property type="entry name" value="Winged helix-like DNA-binding domain superfamily/Winged helix DNA-binding domain"/>
    <property type="match status" value="1"/>
</dbReference>
<dbReference type="Pfam" id="PF00196">
    <property type="entry name" value="GerE"/>
    <property type="match status" value="1"/>
</dbReference>
<dbReference type="InterPro" id="IPR036388">
    <property type="entry name" value="WH-like_DNA-bd_sf"/>
</dbReference>